<evidence type="ECO:0000256" key="1">
    <source>
        <dbReference type="SAM" id="SignalP"/>
    </source>
</evidence>
<feature type="chain" id="PRO_5005488751" evidence="1">
    <location>
        <begin position="25"/>
        <end position="54"/>
    </location>
</feature>
<dbReference type="EMBL" id="HACA01020791">
    <property type="protein sequence ID" value="CDW38152.1"/>
    <property type="molecule type" value="Transcribed_RNA"/>
</dbReference>
<sequence>MTLFHGSMHSCILVSISLVTRSLIAKVDNIVEKNACKEKGGGNIHMVSLFKILM</sequence>
<accession>A0A0K2UJL6</accession>
<proteinExistence type="predicted"/>
<protein>
    <submittedName>
        <fullName evidence="2">Uncharacterized protein</fullName>
    </submittedName>
</protein>
<reference evidence="2" key="1">
    <citation type="submission" date="2014-05" db="EMBL/GenBank/DDBJ databases">
        <authorList>
            <person name="Chronopoulou M."/>
        </authorList>
    </citation>
    <scope>NUCLEOTIDE SEQUENCE</scope>
    <source>
        <tissue evidence="2">Whole organism</tissue>
    </source>
</reference>
<organism evidence="2">
    <name type="scientific">Lepeophtheirus salmonis</name>
    <name type="common">Salmon louse</name>
    <name type="synonym">Caligus salmonis</name>
    <dbReference type="NCBI Taxonomy" id="72036"/>
    <lineage>
        <taxon>Eukaryota</taxon>
        <taxon>Metazoa</taxon>
        <taxon>Ecdysozoa</taxon>
        <taxon>Arthropoda</taxon>
        <taxon>Crustacea</taxon>
        <taxon>Multicrustacea</taxon>
        <taxon>Hexanauplia</taxon>
        <taxon>Copepoda</taxon>
        <taxon>Siphonostomatoida</taxon>
        <taxon>Caligidae</taxon>
        <taxon>Lepeophtheirus</taxon>
    </lineage>
</organism>
<keyword evidence="1" id="KW-0732">Signal</keyword>
<evidence type="ECO:0000313" key="2">
    <source>
        <dbReference type="EMBL" id="CDW38152.1"/>
    </source>
</evidence>
<name>A0A0K2UJL6_LEPSM</name>
<dbReference type="AlphaFoldDB" id="A0A0K2UJL6"/>
<feature type="signal peptide" evidence="1">
    <location>
        <begin position="1"/>
        <end position="24"/>
    </location>
</feature>